<dbReference type="Proteomes" id="UP000254259">
    <property type="component" value="Plasmid CBM2636_mp"/>
</dbReference>
<evidence type="ECO:0000313" key="2">
    <source>
        <dbReference type="EMBL" id="SPD66798.1"/>
    </source>
</evidence>
<feature type="compositionally biased region" description="Low complexity" evidence="1">
    <location>
        <begin position="38"/>
        <end position="51"/>
    </location>
</feature>
<keyword evidence="2" id="KW-0614">Plasmid</keyword>
<dbReference type="EMBL" id="LT984814">
    <property type="protein sequence ID" value="SPD66798.1"/>
    <property type="molecule type" value="Genomic_DNA"/>
</dbReference>
<feature type="region of interest" description="Disordered" evidence="1">
    <location>
        <begin position="1"/>
        <end position="91"/>
    </location>
</feature>
<gene>
    <name evidence="2" type="ORF">CBM2636_MP10434</name>
</gene>
<organism evidence="2 3">
    <name type="scientific">Cupriavidus taiwanensis</name>
    <dbReference type="NCBI Taxonomy" id="164546"/>
    <lineage>
        <taxon>Bacteria</taxon>
        <taxon>Pseudomonadati</taxon>
        <taxon>Pseudomonadota</taxon>
        <taxon>Betaproteobacteria</taxon>
        <taxon>Burkholderiales</taxon>
        <taxon>Burkholderiaceae</taxon>
        <taxon>Cupriavidus</taxon>
    </lineage>
</organism>
<reference evidence="2 3" key="1">
    <citation type="submission" date="2018-01" db="EMBL/GenBank/DDBJ databases">
        <authorList>
            <person name="Clerissi C."/>
        </authorList>
    </citation>
    <scope>NUCLEOTIDE SEQUENCE [LARGE SCALE GENOMIC DNA]</scope>
    <source>
        <strain evidence="2">Cupriavidus taiwanensis SWF 66322</strain>
        <plasmid evidence="3">cbm2636_mp</plasmid>
    </source>
</reference>
<name>A0A9Q7UZP1_9BURK</name>
<feature type="compositionally biased region" description="Basic and acidic residues" evidence="1">
    <location>
        <begin position="71"/>
        <end position="85"/>
    </location>
</feature>
<evidence type="ECO:0000256" key="1">
    <source>
        <dbReference type="SAM" id="MobiDB-lite"/>
    </source>
</evidence>
<proteinExistence type="predicted"/>
<sequence>MPAGSRQLLPAGHRQHAPAAGQRDRPRGAAGVQRGRAHGAAEPAAGRRPAALQPGAPDVDGGPAALPRARLLPEPRRVAARDPCDRGAVAPVAAPGPVRAELHHRGIAQPRQPAGARGGAKVARSGAADRTELRALTRYGTVARRRSLPAMSPAGP</sequence>
<feature type="region of interest" description="Disordered" evidence="1">
    <location>
        <begin position="106"/>
        <end position="156"/>
    </location>
</feature>
<protein>
    <submittedName>
        <fullName evidence="2">Uncharacterized protein</fullName>
    </submittedName>
</protein>
<geneLocation type="plasmid" evidence="3">
    <name>cbm2636_mp</name>
</geneLocation>
<evidence type="ECO:0000313" key="3">
    <source>
        <dbReference type="Proteomes" id="UP000254259"/>
    </source>
</evidence>
<dbReference type="AlphaFoldDB" id="A0A9Q7UZP1"/>
<accession>A0A9Q7UZP1</accession>